<feature type="region of interest" description="Disordered" evidence="1">
    <location>
        <begin position="218"/>
        <end position="282"/>
    </location>
</feature>
<feature type="region of interest" description="Disordered" evidence="1">
    <location>
        <begin position="683"/>
        <end position="730"/>
    </location>
</feature>
<sequence>MVEGPGPLAPVALAEPQPLCGSSIDSESTPPETPNNAAPAAPAKSALPAEAPATTPPLKVAAETAPAPAPTPAATAEVTPAPQPAPSTTPGATTPPLNGKQKPIQKDAGQAVLRGTLRGGTFEGRWGFGRDAVETSAFKYEARTPGGDVYDGGFDLKQLTGNLRVDEALSLSIADVVDGRRTIKCVGDNRFGHFEMSGSCLEDGTDCVLVRIYAPKQTARPRRRAAPAPKREPSQRARQPTKRRKLEKYGGKEPRYDPEGNNEVRSARTPSTRRGQVDARRGLDVGRPLAEVFEAVAAAQKNQRVPVLKAPSRSIEEAARDIKELLEPSPVPQSTRERLQSPQPQRPRSGKLRPFGCFDGATAATTLLSEIDYERCLRDFQDAFEKGHLTEFWLAVENRLTQALEQAEAEGALPQIVRLDCGDGKGATALTPPPQGRLRRSLQKPDHAPEARGDLEPTNPGAYHVNTIAGGFGTASFEGIDGLAQGGKELASQTRCVALDTRVRVGSELDDYCNRLAATACVEKVCPSSDGWRFGPRGQTLAGDEDRRHYLIAGWPGGLTPTHCDFGVQAVFYHTLAGKNRVLGVPRPVAACLHASREALVYMKLGGEADARLLQFEADALLGCLNRGLLQYDEFGPGETMLILPRGGHAVLTGRPHKVVLAGEWHLTPDGVRAAAIPRTYAQRRMRTRRDASKAREAAAAKRRSVESNLTETEDESQDESPAPAPAPIHTEVGRIAVYVEDARHSALETGRADVDGERGPGFAAVAAAAARQANPRSKTVLHLRPSWTTKRWASCDAWDRVALEADVEAARSLGVAEVVACPITQKGVLDGAWCGKLVDAAKPSCQLVLGLPVDEDTLVRAKSVGVAGVVIAGENQELEQLCRASSWSYAVVQA</sequence>
<dbReference type="EMBL" id="HBIW01008789">
    <property type="protein sequence ID" value="CAE0692032.1"/>
    <property type="molecule type" value="Transcribed_RNA"/>
</dbReference>
<proteinExistence type="predicted"/>
<feature type="region of interest" description="Disordered" evidence="1">
    <location>
        <begin position="325"/>
        <end position="354"/>
    </location>
</feature>
<evidence type="ECO:0000256" key="1">
    <source>
        <dbReference type="SAM" id="MobiDB-lite"/>
    </source>
</evidence>
<feature type="compositionally biased region" description="Basic and acidic residues" evidence="1">
    <location>
        <begin position="247"/>
        <end position="258"/>
    </location>
</feature>
<feature type="compositionally biased region" description="Basic and acidic residues" evidence="1">
    <location>
        <begin position="689"/>
        <end position="706"/>
    </location>
</feature>
<feature type="compositionally biased region" description="Basic and acidic residues" evidence="1">
    <location>
        <begin position="443"/>
        <end position="455"/>
    </location>
</feature>
<dbReference type="PANTHER" id="PTHR48148">
    <property type="entry name" value="KERATINOCYTE PROLINE-RICH PROTEIN"/>
    <property type="match status" value="1"/>
</dbReference>
<dbReference type="OrthoDB" id="206257at2759"/>
<dbReference type="AlphaFoldDB" id="A0A7S3ZRZ0"/>
<feature type="region of interest" description="Disordered" evidence="1">
    <location>
        <begin position="1"/>
        <end position="105"/>
    </location>
</feature>
<feature type="region of interest" description="Disordered" evidence="1">
    <location>
        <begin position="424"/>
        <end position="460"/>
    </location>
</feature>
<reference evidence="3" key="2">
    <citation type="submission" date="2021-11" db="EMBL/GenBank/DDBJ databases">
        <authorList>
            <consortium name="Genoscope - CEA"/>
            <person name="William W."/>
        </authorList>
    </citation>
    <scope>NUCLEOTIDE SEQUENCE</scope>
</reference>
<reference evidence="2" key="1">
    <citation type="submission" date="2021-01" db="EMBL/GenBank/DDBJ databases">
        <authorList>
            <person name="Corre E."/>
            <person name="Pelletier E."/>
            <person name="Niang G."/>
            <person name="Scheremetjew M."/>
            <person name="Finn R."/>
            <person name="Kale V."/>
            <person name="Holt S."/>
            <person name="Cochrane G."/>
            <person name="Meng A."/>
            <person name="Brown T."/>
            <person name="Cohen L."/>
        </authorList>
    </citation>
    <scope>NUCLEOTIDE SEQUENCE</scope>
    <source>
        <strain evidence="2">CCMP1756</strain>
    </source>
</reference>
<evidence type="ECO:0000313" key="3">
    <source>
        <dbReference type="EMBL" id="CAH0378716.1"/>
    </source>
</evidence>
<protein>
    <submittedName>
        <fullName evidence="2">Uncharacterized protein</fullName>
    </submittedName>
</protein>
<accession>A0A7S3ZRZ0</accession>
<dbReference type="Proteomes" id="UP000789595">
    <property type="component" value="Unassembled WGS sequence"/>
</dbReference>
<dbReference type="EMBL" id="CAKKNE010000006">
    <property type="protein sequence ID" value="CAH0378716.1"/>
    <property type="molecule type" value="Genomic_DNA"/>
</dbReference>
<evidence type="ECO:0000313" key="2">
    <source>
        <dbReference type="EMBL" id="CAE0692032.1"/>
    </source>
</evidence>
<organism evidence="2">
    <name type="scientific">Pelagomonas calceolata</name>
    <dbReference type="NCBI Taxonomy" id="35677"/>
    <lineage>
        <taxon>Eukaryota</taxon>
        <taxon>Sar</taxon>
        <taxon>Stramenopiles</taxon>
        <taxon>Ochrophyta</taxon>
        <taxon>Pelagophyceae</taxon>
        <taxon>Pelagomonadales</taxon>
        <taxon>Pelagomonadaceae</taxon>
        <taxon>Pelagomonas</taxon>
    </lineage>
</organism>
<name>A0A7S3ZRZ0_9STRA</name>
<evidence type="ECO:0000313" key="4">
    <source>
        <dbReference type="Proteomes" id="UP000789595"/>
    </source>
</evidence>
<keyword evidence="4" id="KW-1185">Reference proteome</keyword>
<gene>
    <name evidence="2" type="ORF">PCAL00307_LOCUS7468</name>
    <name evidence="3" type="ORF">PECAL_6P03110</name>
</gene>
<feature type="compositionally biased region" description="Low complexity" evidence="1">
    <location>
        <begin position="28"/>
        <end position="80"/>
    </location>
</feature>
<dbReference type="PANTHER" id="PTHR48148:SF3">
    <property type="entry name" value="KERATINOCYTE PROLINE-RICH PROTEIN"/>
    <property type="match status" value="1"/>
</dbReference>